<dbReference type="Gene3D" id="3.20.20.380">
    <property type="entry name" value="Copper homeostasis (CutC) domain"/>
    <property type="match status" value="1"/>
</dbReference>
<dbReference type="Pfam" id="PF03932">
    <property type="entry name" value="CutC"/>
    <property type="match status" value="1"/>
</dbReference>
<evidence type="ECO:0000313" key="3">
    <source>
        <dbReference type="EMBL" id="MEF3833975.1"/>
    </source>
</evidence>
<organism evidence="3 4">
    <name type="scientific">Flavivirga spongiicola</name>
    <dbReference type="NCBI Taxonomy" id="421621"/>
    <lineage>
        <taxon>Bacteria</taxon>
        <taxon>Pseudomonadati</taxon>
        <taxon>Bacteroidota</taxon>
        <taxon>Flavobacteriia</taxon>
        <taxon>Flavobacteriales</taxon>
        <taxon>Flavobacteriaceae</taxon>
        <taxon>Flavivirga</taxon>
    </lineage>
</organism>
<name>A0ABU7XTB9_9FLAO</name>
<dbReference type="InterPro" id="IPR036822">
    <property type="entry name" value="CutC-like_dom_sf"/>
</dbReference>
<dbReference type="Proteomes" id="UP001337305">
    <property type="component" value="Unassembled WGS sequence"/>
</dbReference>
<dbReference type="PANTHER" id="PTHR12598">
    <property type="entry name" value="COPPER HOMEOSTASIS PROTEIN CUTC"/>
    <property type="match status" value="1"/>
</dbReference>
<comment type="caution">
    <text evidence="3">The sequence shown here is derived from an EMBL/GenBank/DDBJ whole genome shotgun (WGS) entry which is preliminary data.</text>
</comment>
<dbReference type="RefSeq" id="WP_303306313.1">
    <property type="nucleotide sequence ID" value="NZ_JAODOP010000004.1"/>
</dbReference>
<evidence type="ECO:0000256" key="1">
    <source>
        <dbReference type="ARBA" id="ARBA00007768"/>
    </source>
</evidence>
<dbReference type="PANTHER" id="PTHR12598:SF0">
    <property type="entry name" value="COPPER HOMEOSTASIS PROTEIN CUTC HOMOLOG"/>
    <property type="match status" value="1"/>
</dbReference>
<gene>
    <name evidence="3" type="ORF">N1F79_12600</name>
</gene>
<dbReference type="InterPro" id="IPR005627">
    <property type="entry name" value="CutC-like"/>
</dbReference>
<proteinExistence type="inferred from homology"/>
<evidence type="ECO:0000256" key="2">
    <source>
        <dbReference type="ARBA" id="ARBA00019014"/>
    </source>
</evidence>
<accession>A0ABU7XTB9</accession>
<reference evidence="3 4" key="1">
    <citation type="submission" date="2022-09" db="EMBL/GenBank/DDBJ databases">
        <title>Genome sequencing of Flavivirga sp. MEBiC05379.</title>
        <authorList>
            <person name="Oh H.-M."/>
            <person name="Kwon K.K."/>
            <person name="Park M.J."/>
            <person name="Yang S.-H."/>
        </authorList>
    </citation>
    <scope>NUCLEOTIDE SEQUENCE [LARGE SCALE GENOMIC DNA]</scope>
    <source>
        <strain evidence="3 4">MEBiC05379</strain>
    </source>
</reference>
<dbReference type="SUPFAM" id="SSF110395">
    <property type="entry name" value="CutC-like"/>
    <property type="match status" value="1"/>
</dbReference>
<dbReference type="EMBL" id="JAODOP010000004">
    <property type="protein sequence ID" value="MEF3833975.1"/>
    <property type="molecule type" value="Genomic_DNA"/>
</dbReference>
<comment type="similarity">
    <text evidence="1">Belongs to the CutC family.</text>
</comment>
<protein>
    <recommendedName>
        <fullName evidence="2">Copper homeostasis protein cutC homolog</fullName>
    </recommendedName>
</protein>
<keyword evidence="4" id="KW-1185">Reference proteome</keyword>
<evidence type="ECO:0000313" key="4">
    <source>
        <dbReference type="Proteomes" id="UP001337305"/>
    </source>
</evidence>
<sequence>MKNRNYLVEACVEGLNQAIRAEKQGADRIELCARLDLDGVTPEVEMIKAVFQNCKIPIRVIIRPREGGFVYSVSELDQMKESIRVCKDIGVEGVVFGMTTKENTLDISAIDALTRIATPLKVTIHKAIDTVSDPLNELGRLMRIGGIDAILTSGKSPTWEEGQELIKELIKKAANQIQIIACGKVTDENIMTVHGRIQSSAYHGKRIVGEL</sequence>